<keyword evidence="2" id="KW-1133">Transmembrane helix</keyword>
<dbReference type="Gene3D" id="6.10.140.890">
    <property type="match status" value="1"/>
</dbReference>
<dbReference type="Gene3D" id="1.20.1110.10">
    <property type="entry name" value="Calcium-transporting ATPase, transmembrane domain"/>
    <property type="match status" value="1"/>
</dbReference>
<keyword evidence="2" id="KW-0812">Transmembrane</keyword>
<keyword evidence="2" id="KW-0472">Membrane</keyword>
<evidence type="ECO:0000313" key="4">
    <source>
        <dbReference type="Proteomes" id="UP001289374"/>
    </source>
</evidence>
<evidence type="ECO:0000256" key="2">
    <source>
        <dbReference type="SAM" id="Phobius"/>
    </source>
</evidence>
<name>A0AAE1XFR7_9LAMI</name>
<accession>A0AAE1XFR7</accession>
<gene>
    <name evidence="3" type="ORF">Sango_0136700</name>
</gene>
<sequence>MPDSWKLREIFATGVVFGTYLALMTVVFFWAINETDFFPDKFGVRSIRNSYRELNSAVYLQVSIVSQALIFVTRSRSWSYVERPGMLLVAAFLIAQLLATFIAVYGSWEFARIYGIGWGWAGIIWLYSIIFYIPLDIFKFIIRYGLSGRAWNNMIENKTAFTSKKDYGGGERKAQWVMAQRNLHGLQPTDAPELFADKNNYRELTEIAEQAKKRAEVARLRELHTLKGHVESVVKLKALTLRQFNRTTQCDNRRMGRENNKKLKAGVDGCFQLR</sequence>
<dbReference type="AlphaFoldDB" id="A0AAE1XFR7"/>
<protein>
    <submittedName>
        <fullName evidence="3">Plasma membrane ATPase 4</fullName>
    </submittedName>
</protein>
<dbReference type="EMBL" id="JACGWL010000001">
    <property type="protein sequence ID" value="KAK4410637.1"/>
    <property type="molecule type" value="Genomic_DNA"/>
</dbReference>
<proteinExistence type="predicted"/>
<evidence type="ECO:0000256" key="1">
    <source>
        <dbReference type="ARBA" id="ARBA00022842"/>
    </source>
</evidence>
<feature type="transmembrane region" description="Helical" evidence="2">
    <location>
        <begin position="85"/>
        <end position="107"/>
    </location>
</feature>
<feature type="transmembrane region" description="Helical" evidence="2">
    <location>
        <begin position="113"/>
        <end position="133"/>
    </location>
</feature>
<organism evidence="3 4">
    <name type="scientific">Sesamum angolense</name>
    <dbReference type="NCBI Taxonomy" id="2727404"/>
    <lineage>
        <taxon>Eukaryota</taxon>
        <taxon>Viridiplantae</taxon>
        <taxon>Streptophyta</taxon>
        <taxon>Embryophyta</taxon>
        <taxon>Tracheophyta</taxon>
        <taxon>Spermatophyta</taxon>
        <taxon>Magnoliopsida</taxon>
        <taxon>eudicotyledons</taxon>
        <taxon>Gunneridae</taxon>
        <taxon>Pentapetalae</taxon>
        <taxon>asterids</taxon>
        <taxon>lamiids</taxon>
        <taxon>Lamiales</taxon>
        <taxon>Pedaliaceae</taxon>
        <taxon>Sesamum</taxon>
    </lineage>
</organism>
<feature type="transmembrane region" description="Helical" evidence="2">
    <location>
        <begin position="12"/>
        <end position="32"/>
    </location>
</feature>
<feature type="transmembrane region" description="Helical" evidence="2">
    <location>
        <begin position="56"/>
        <end position="73"/>
    </location>
</feature>
<dbReference type="SUPFAM" id="SSF81665">
    <property type="entry name" value="Calcium ATPase, transmembrane domain M"/>
    <property type="match status" value="1"/>
</dbReference>
<dbReference type="InterPro" id="IPR023298">
    <property type="entry name" value="ATPase_P-typ_TM_dom_sf"/>
</dbReference>
<dbReference type="Proteomes" id="UP001289374">
    <property type="component" value="Unassembled WGS sequence"/>
</dbReference>
<dbReference type="PANTHER" id="PTHR42861">
    <property type="entry name" value="CALCIUM-TRANSPORTING ATPASE"/>
    <property type="match status" value="1"/>
</dbReference>
<keyword evidence="4" id="KW-1185">Reference proteome</keyword>
<evidence type="ECO:0000313" key="3">
    <source>
        <dbReference type="EMBL" id="KAK4410637.1"/>
    </source>
</evidence>
<comment type="caution">
    <text evidence="3">The sequence shown here is derived from an EMBL/GenBank/DDBJ whole genome shotgun (WGS) entry which is preliminary data.</text>
</comment>
<reference evidence="3" key="2">
    <citation type="journal article" date="2024" name="Plant">
        <title>Genomic evolution and insights into agronomic trait innovations of Sesamum species.</title>
        <authorList>
            <person name="Miao H."/>
            <person name="Wang L."/>
            <person name="Qu L."/>
            <person name="Liu H."/>
            <person name="Sun Y."/>
            <person name="Le M."/>
            <person name="Wang Q."/>
            <person name="Wei S."/>
            <person name="Zheng Y."/>
            <person name="Lin W."/>
            <person name="Duan Y."/>
            <person name="Cao H."/>
            <person name="Xiong S."/>
            <person name="Wang X."/>
            <person name="Wei L."/>
            <person name="Li C."/>
            <person name="Ma Q."/>
            <person name="Ju M."/>
            <person name="Zhao R."/>
            <person name="Li G."/>
            <person name="Mu C."/>
            <person name="Tian Q."/>
            <person name="Mei H."/>
            <person name="Zhang T."/>
            <person name="Gao T."/>
            <person name="Zhang H."/>
        </authorList>
    </citation>
    <scope>NUCLEOTIDE SEQUENCE</scope>
    <source>
        <strain evidence="3">K16</strain>
    </source>
</reference>
<keyword evidence="1" id="KW-0460">Magnesium</keyword>
<reference evidence="3" key="1">
    <citation type="submission" date="2020-06" db="EMBL/GenBank/DDBJ databases">
        <authorList>
            <person name="Li T."/>
            <person name="Hu X."/>
            <person name="Zhang T."/>
            <person name="Song X."/>
            <person name="Zhang H."/>
            <person name="Dai N."/>
            <person name="Sheng W."/>
            <person name="Hou X."/>
            <person name="Wei L."/>
        </authorList>
    </citation>
    <scope>NUCLEOTIDE SEQUENCE</scope>
    <source>
        <strain evidence="3">K16</strain>
        <tissue evidence="3">Leaf</tissue>
    </source>
</reference>